<evidence type="ECO:0000256" key="1">
    <source>
        <dbReference type="SAM" id="MobiDB-lite"/>
    </source>
</evidence>
<reference evidence="2" key="2">
    <citation type="submission" date="2023-05" db="EMBL/GenBank/DDBJ databases">
        <authorList>
            <consortium name="Lawrence Berkeley National Laboratory"/>
            <person name="Steindorff A."/>
            <person name="Hensen N."/>
            <person name="Bonometti L."/>
            <person name="Westerberg I."/>
            <person name="Brannstrom I.O."/>
            <person name="Guillou S."/>
            <person name="Cros-Aarteil S."/>
            <person name="Calhoun S."/>
            <person name="Haridas S."/>
            <person name="Kuo A."/>
            <person name="Mondo S."/>
            <person name="Pangilinan J."/>
            <person name="Riley R."/>
            <person name="Labutti K."/>
            <person name="Andreopoulos B."/>
            <person name="Lipzen A."/>
            <person name="Chen C."/>
            <person name="Yanf M."/>
            <person name="Daum C."/>
            <person name="Ng V."/>
            <person name="Clum A."/>
            <person name="Ohm R."/>
            <person name="Martin F."/>
            <person name="Silar P."/>
            <person name="Natvig D."/>
            <person name="Lalanne C."/>
            <person name="Gautier V."/>
            <person name="Ament-Velasquez S.L."/>
            <person name="Kruys A."/>
            <person name="Hutchinson M.I."/>
            <person name="Powell A.J."/>
            <person name="Barry K."/>
            <person name="Miller A.N."/>
            <person name="Grigoriev I.V."/>
            <person name="Debuchy R."/>
            <person name="Gladieux P."/>
            <person name="Thoren M.H."/>
            <person name="Johannesson H."/>
        </authorList>
    </citation>
    <scope>NUCLEOTIDE SEQUENCE</scope>
    <source>
        <strain evidence="2">CBS 757.83</strain>
    </source>
</reference>
<name>A0AAN6Q814_9PEZI</name>
<evidence type="ECO:0000313" key="2">
    <source>
        <dbReference type="EMBL" id="KAK4105270.1"/>
    </source>
</evidence>
<protein>
    <submittedName>
        <fullName evidence="2">Uncharacterized protein</fullName>
    </submittedName>
</protein>
<organism evidence="2 3">
    <name type="scientific">Parathielavia hyrcaniae</name>
    <dbReference type="NCBI Taxonomy" id="113614"/>
    <lineage>
        <taxon>Eukaryota</taxon>
        <taxon>Fungi</taxon>
        <taxon>Dikarya</taxon>
        <taxon>Ascomycota</taxon>
        <taxon>Pezizomycotina</taxon>
        <taxon>Sordariomycetes</taxon>
        <taxon>Sordariomycetidae</taxon>
        <taxon>Sordariales</taxon>
        <taxon>Chaetomiaceae</taxon>
        <taxon>Parathielavia</taxon>
    </lineage>
</organism>
<evidence type="ECO:0000313" key="3">
    <source>
        <dbReference type="Proteomes" id="UP001305647"/>
    </source>
</evidence>
<accession>A0AAN6Q814</accession>
<dbReference type="AlphaFoldDB" id="A0AAN6Q814"/>
<sequence>MTSQRPFSLLEHSALFYRFNSVGLLICTNLTLPAPHRHELIMILREIRCKRDEKHGTRGGLHGGNPKAWDECDAATCCFRPTGREPWRASRMKFAHKRHHNASPAAPRSTCNQRLHPANQPLVCRNQIPPALKAPEDPGWAITCPVRKCYPNKEKGAKKYIESVMTVLSEAKNGPLRIRPTASNKLPAAPGRTVSHHST</sequence>
<gene>
    <name evidence="2" type="ORF">N658DRAFT_113824</name>
</gene>
<dbReference type="EMBL" id="MU863625">
    <property type="protein sequence ID" value="KAK4105270.1"/>
    <property type="molecule type" value="Genomic_DNA"/>
</dbReference>
<reference evidence="2" key="1">
    <citation type="journal article" date="2023" name="Mol. Phylogenet. Evol.">
        <title>Genome-scale phylogeny and comparative genomics of the fungal order Sordariales.</title>
        <authorList>
            <person name="Hensen N."/>
            <person name="Bonometti L."/>
            <person name="Westerberg I."/>
            <person name="Brannstrom I.O."/>
            <person name="Guillou S."/>
            <person name="Cros-Aarteil S."/>
            <person name="Calhoun S."/>
            <person name="Haridas S."/>
            <person name="Kuo A."/>
            <person name="Mondo S."/>
            <person name="Pangilinan J."/>
            <person name="Riley R."/>
            <person name="LaButti K."/>
            <person name="Andreopoulos B."/>
            <person name="Lipzen A."/>
            <person name="Chen C."/>
            <person name="Yan M."/>
            <person name="Daum C."/>
            <person name="Ng V."/>
            <person name="Clum A."/>
            <person name="Steindorff A."/>
            <person name="Ohm R.A."/>
            <person name="Martin F."/>
            <person name="Silar P."/>
            <person name="Natvig D.O."/>
            <person name="Lalanne C."/>
            <person name="Gautier V."/>
            <person name="Ament-Velasquez S.L."/>
            <person name="Kruys A."/>
            <person name="Hutchinson M.I."/>
            <person name="Powell A.J."/>
            <person name="Barry K."/>
            <person name="Miller A.N."/>
            <person name="Grigoriev I.V."/>
            <person name="Debuchy R."/>
            <person name="Gladieux P."/>
            <person name="Hiltunen Thoren M."/>
            <person name="Johannesson H."/>
        </authorList>
    </citation>
    <scope>NUCLEOTIDE SEQUENCE</scope>
    <source>
        <strain evidence="2">CBS 757.83</strain>
    </source>
</reference>
<dbReference type="Proteomes" id="UP001305647">
    <property type="component" value="Unassembled WGS sequence"/>
</dbReference>
<proteinExistence type="predicted"/>
<keyword evidence="3" id="KW-1185">Reference proteome</keyword>
<feature type="region of interest" description="Disordered" evidence="1">
    <location>
        <begin position="177"/>
        <end position="199"/>
    </location>
</feature>
<comment type="caution">
    <text evidence="2">The sequence shown here is derived from an EMBL/GenBank/DDBJ whole genome shotgun (WGS) entry which is preliminary data.</text>
</comment>